<dbReference type="EMBL" id="KI683094">
    <property type="protein sequence ID" value="ETL79187.1"/>
    <property type="molecule type" value="Genomic_DNA"/>
</dbReference>
<organism evidence="2">
    <name type="scientific">Phytophthora nicotianae</name>
    <name type="common">Potato buckeye rot agent</name>
    <name type="synonym">Phytophthora parasitica</name>
    <dbReference type="NCBI Taxonomy" id="4792"/>
    <lineage>
        <taxon>Eukaryota</taxon>
        <taxon>Sar</taxon>
        <taxon>Stramenopiles</taxon>
        <taxon>Oomycota</taxon>
        <taxon>Peronosporomycetes</taxon>
        <taxon>Peronosporales</taxon>
        <taxon>Peronosporaceae</taxon>
        <taxon>Phytophthora</taxon>
    </lineage>
</organism>
<evidence type="ECO:0000256" key="1">
    <source>
        <dbReference type="SAM" id="MobiDB-lite"/>
    </source>
</evidence>
<name>W2K249_PHYNI</name>
<accession>W2K249</accession>
<evidence type="ECO:0008006" key="3">
    <source>
        <dbReference type="Google" id="ProtNLM"/>
    </source>
</evidence>
<proteinExistence type="predicted"/>
<feature type="region of interest" description="Disordered" evidence="1">
    <location>
        <begin position="378"/>
        <end position="490"/>
    </location>
</feature>
<sequence length="924" mass="102689">MPTELDESERVGSEDSTKSTFGEYLMSVAGMWEVQRPCQPQDCMQMIFAANCLLGFSRPLLSNLPTSAKVNIPMPLPDFSGRSPSRLASVTSTGSSSVSRSTASMGTSRYRQSSKALDNRRVVRQEIICAGSIRVRSCKLLWKPAALQLMVTTTSSLGEDEAHFDNCDDDSDDSDDDDIDKVTTMAQPNETHHYSITFCHRSLMGHARREKIELNGTRDLVEIICGEDGLLSTRFEFSIAYGSVGPSGRRRTLTCRARDAKEYLQWTEALRMAVEAQGKNKSNKGIKMNRCTHSNTLTSSKAPSNSQASSDSFFDADVELEARKEPPTPTSPTAATAAKAIAPPEADIVEESALKPVPADIAAVFDVARRRQVSVVIKPTQRPANTRLQRRSASTSKRVPVRHSATRASKPTAPLPRSSTPHNTRHERTQPPYPDTVRARTSSAGRPRTRVRKISLSESNRRSKRNRLRVSPTSGSEGKRPRVPSSPLASAPVLGALPMLQSPSSLTDSSLDFVDSSNEASYIDAPRTTDYVNSLVKIASIASARQRQQLLQRQRKERKSYVFPLKSDEAEDEWLMSRRTSRLNLDTCDFEDVKSARSNRRRAEKESWAAYLKAMESMKVNVYVASEGGGTARRICWYMGTSDAQVEKAIRVQLRLPRDTEFLLRDADGDVVPASSTLPNGQHYKLIVQEKDDYIMSSANTAVTSIIRPIAPFSGDEVEAVPLPSPKRRRVETEDDAVTPPTPSSPLADPVPAITPPTRRNSTPPRPVATIIAQFVDTFTRPIANEDNVNFIPNAGPYALYDLYCKVVQDKKFHPKREDVFYKMTSLHCKVDRQRVNRYYMCPVVNGVGTMFVQCKPQGKGVLLRRYRKVGVAEELEDVVKAAPFVSWLGLDPNEVVVLYTSFIEGFVPITKRNYRVEYGNAFT</sequence>
<feature type="compositionally biased region" description="Polar residues" evidence="1">
    <location>
        <begin position="382"/>
        <end position="397"/>
    </location>
</feature>
<dbReference type="VEuPathDB" id="FungiDB:PPTG_24314"/>
<reference evidence="2" key="1">
    <citation type="submission" date="2013-11" db="EMBL/GenBank/DDBJ databases">
        <title>The Genome Sequence of Phytophthora parasitica CHvinca01.</title>
        <authorList>
            <consortium name="The Broad Institute Genomics Platform"/>
            <person name="Russ C."/>
            <person name="Tyler B."/>
            <person name="Panabieres F."/>
            <person name="Shan W."/>
            <person name="Tripathy S."/>
            <person name="Grunwald N."/>
            <person name="Machado M."/>
            <person name="Johnson C.S."/>
            <person name="Arredondo F."/>
            <person name="Hong C."/>
            <person name="Coffey M."/>
            <person name="Young S.K."/>
            <person name="Zeng Q."/>
            <person name="Gargeya S."/>
            <person name="Fitzgerald M."/>
            <person name="Abouelleil A."/>
            <person name="Alvarado L."/>
            <person name="Chapman S.B."/>
            <person name="Gainer-Dewar J."/>
            <person name="Goldberg J."/>
            <person name="Griggs A."/>
            <person name="Gujja S."/>
            <person name="Hansen M."/>
            <person name="Howarth C."/>
            <person name="Imamovic A."/>
            <person name="Ireland A."/>
            <person name="Larimer J."/>
            <person name="McCowan C."/>
            <person name="Murphy C."/>
            <person name="Pearson M."/>
            <person name="Poon T.W."/>
            <person name="Priest M."/>
            <person name="Roberts A."/>
            <person name="Saif S."/>
            <person name="Shea T."/>
            <person name="Sykes S."/>
            <person name="Wortman J."/>
            <person name="Nusbaum C."/>
            <person name="Birren B."/>
        </authorList>
    </citation>
    <scope>NUCLEOTIDE SEQUENCE [LARGE SCALE GENOMIC DNA]</scope>
    <source>
        <strain evidence="2">CHvinca01</strain>
    </source>
</reference>
<gene>
    <name evidence="2" type="ORF">L917_20128</name>
</gene>
<dbReference type="Proteomes" id="UP000054423">
    <property type="component" value="Unassembled WGS sequence"/>
</dbReference>
<protein>
    <recommendedName>
        <fullName evidence="3">PH domain-containing protein</fullName>
    </recommendedName>
</protein>
<feature type="region of interest" description="Disordered" evidence="1">
    <location>
        <begin position="81"/>
        <end position="111"/>
    </location>
</feature>
<dbReference type="OrthoDB" id="120460at2759"/>
<evidence type="ECO:0000313" key="2">
    <source>
        <dbReference type="EMBL" id="ETL79187.1"/>
    </source>
</evidence>
<dbReference type="AlphaFoldDB" id="W2K249"/>
<feature type="region of interest" description="Disordered" evidence="1">
    <location>
        <begin position="718"/>
        <end position="765"/>
    </location>
</feature>
<feature type="compositionally biased region" description="Low complexity" evidence="1">
    <location>
        <begin position="85"/>
        <end position="108"/>
    </location>
</feature>
<dbReference type="VEuPathDB" id="FungiDB:PPTG_23879"/>